<reference evidence="1" key="1">
    <citation type="submission" date="2020-05" db="EMBL/GenBank/DDBJ databases">
        <authorList>
            <person name="Chiriac C."/>
            <person name="Salcher M."/>
            <person name="Ghai R."/>
            <person name="Kavagutti S V."/>
        </authorList>
    </citation>
    <scope>NUCLEOTIDE SEQUENCE</scope>
</reference>
<dbReference type="AlphaFoldDB" id="A0A6J7EW99"/>
<organism evidence="1">
    <name type="scientific">freshwater metagenome</name>
    <dbReference type="NCBI Taxonomy" id="449393"/>
    <lineage>
        <taxon>unclassified sequences</taxon>
        <taxon>metagenomes</taxon>
        <taxon>ecological metagenomes</taxon>
    </lineage>
</organism>
<name>A0A6J7EW99_9ZZZZ</name>
<evidence type="ECO:0000313" key="1">
    <source>
        <dbReference type="EMBL" id="CAB4885355.1"/>
    </source>
</evidence>
<accession>A0A6J7EW99</accession>
<gene>
    <name evidence="1" type="ORF">UFOPK3417_01845</name>
</gene>
<dbReference type="EMBL" id="CAFBLR010000239">
    <property type="protein sequence ID" value="CAB4885355.1"/>
    <property type="molecule type" value="Genomic_DNA"/>
</dbReference>
<sequence>MPRVREPAWVRAFTECVGNALRDSHASQRQVARVHALREADEVWGDAPAIHGEPLAASTETTHHLVADHHDAVAVADVAYALEVAVRRYEDAVGSHDGLEDDRCDGVCALHHERVLDVLQRSLALLGLVRRVERRPVRVGAPYAHDSRDAWFASPSARVAGHRHRPGCCTVVAAVRGEDLVPTRVNSRHADGVLGCLGAPVGEEHHIEVARGEFGDESRCLTTLGVGERRRDGAQLGGLVLDGLHEFGVLVADVHVDELTREVEVTLAVLVPHPRALGSGNDDGVDESLCRPRMEHVGAVVGLGDRGAGFDVAH</sequence>
<proteinExistence type="predicted"/>
<protein>
    <submittedName>
        <fullName evidence="1">Unannotated protein</fullName>
    </submittedName>
</protein>